<evidence type="ECO:0000313" key="1">
    <source>
        <dbReference type="EMBL" id="PVX29791.1"/>
    </source>
</evidence>
<comment type="caution">
    <text evidence="1">The sequence shown here is derived from an EMBL/GenBank/DDBJ whole genome shotgun (WGS) entry which is preliminary data.</text>
</comment>
<reference evidence="1 2" key="1">
    <citation type="submission" date="2018-05" db="EMBL/GenBank/DDBJ databases">
        <title>Description of Sphingomonas pokkalii sp nov, isolated from the rhizosphere of saline tolerant pokkali rice and its draft genome analysis.</title>
        <authorList>
            <person name="Menon R."/>
            <person name="Kumari S."/>
            <person name="Rameshkumar N."/>
        </authorList>
    </citation>
    <scope>NUCLEOTIDE SEQUENCE [LARGE SCALE GENOMIC DNA]</scope>
    <source>
        <strain evidence="1 2">L3B27</strain>
    </source>
</reference>
<dbReference type="EMBL" id="QENQ01000001">
    <property type="protein sequence ID" value="PVX29791.1"/>
    <property type="molecule type" value="Genomic_DNA"/>
</dbReference>
<name>A0A2U0SER0_9SPHN</name>
<sequence length="72" mass="7219">MIGKLIAGWIGSKIDRRDGEGGAMGAAVGVATWEVAKRVVPAAFVLGAGAVGAAYLKRKLTTEHGPDTGLGA</sequence>
<keyword evidence="2" id="KW-1185">Reference proteome</keyword>
<accession>A0A2U0SER0</accession>
<dbReference type="AlphaFoldDB" id="A0A2U0SER0"/>
<evidence type="ECO:0000313" key="2">
    <source>
        <dbReference type="Proteomes" id="UP000245890"/>
    </source>
</evidence>
<protein>
    <submittedName>
        <fullName evidence="1">Uncharacterized protein</fullName>
    </submittedName>
</protein>
<proteinExistence type="predicted"/>
<dbReference type="Proteomes" id="UP000245890">
    <property type="component" value="Unassembled WGS sequence"/>
</dbReference>
<organism evidence="1 2">
    <name type="scientific">Sphingomonas pokkalii</name>
    <dbReference type="NCBI Taxonomy" id="2175090"/>
    <lineage>
        <taxon>Bacteria</taxon>
        <taxon>Pseudomonadati</taxon>
        <taxon>Pseudomonadota</taxon>
        <taxon>Alphaproteobacteria</taxon>
        <taxon>Sphingomonadales</taxon>
        <taxon>Sphingomonadaceae</taxon>
        <taxon>Sphingomonas</taxon>
    </lineage>
</organism>
<gene>
    <name evidence="1" type="ORF">DD559_11010</name>
</gene>
<dbReference type="RefSeq" id="WP_116469210.1">
    <property type="nucleotide sequence ID" value="NZ_QENQ01000001.1"/>
</dbReference>